<dbReference type="PANTHER" id="PTHR42648">
    <property type="entry name" value="TRANSPOSASE, PUTATIVE-RELATED"/>
    <property type="match status" value="1"/>
</dbReference>
<feature type="domain" description="Integrase catalytic" evidence="11">
    <location>
        <begin position="27"/>
        <end position="201"/>
    </location>
</feature>
<dbReference type="InterPro" id="IPR036397">
    <property type="entry name" value="RNaseH_sf"/>
</dbReference>
<keyword evidence="6" id="KW-0229">DNA integration</keyword>
<evidence type="ECO:0000256" key="2">
    <source>
        <dbReference type="ARBA" id="ARBA00022723"/>
    </source>
</evidence>
<sequence>MEDVEFHGEEARNCLCCREAKAARGNIPRTPRERTHRAGTLVYVDLTGKKPLGVGNHRYCLHVVEHATRYIRTYFLKTREDGEKMQALRTALRDVRLAHALVATRVVEVFADTEFYSERLKALALEEHAKLAPNPPHVKEPTGVVERSMRTLTWAAEAGLRGTRLPQAFWPFAHSFAGWLVSRIPPSAGGASPFTRVHGRKASGKNVFIFGSLCFYYDSYEDRPRNKGTMEPRARLGIYLGVSAHHRANTALVWSLDTACVIARLDIKVDETVFPAHNDRVEDLRDALLRREAGGVVDHPAFRVRSVAPEAATPVPAVPRLENTVPESVPSPGPPAQDAAPPVTGSKAYSVNPDAEDAGYNFASVHPSHVLPEGARRRRKPTAMLAVDETPAPCLAVVPPNTLLPTSRLQGLETSVEDFAFNDVADYADGRTKVYCPTPHSNPVVTPTSNAAIRKLSARDAALWEKSKASEVEGLIAQGTFASPTPFAEAKATGDPILPAHFIFSRKHDHRLKSRLVCNGVAPLARHRALAH</sequence>
<evidence type="ECO:0000313" key="12">
    <source>
        <dbReference type="EMBL" id="CAK9054976.1"/>
    </source>
</evidence>
<name>A0ABP0MU20_9DINO</name>
<keyword evidence="8" id="KW-0808">Transferase</keyword>
<evidence type="ECO:0000256" key="5">
    <source>
        <dbReference type="ARBA" id="ARBA00022842"/>
    </source>
</evidence>
<dbReference type="EMBL" id="CAXAMM010024273">
    <property type="protein sequence ID" value="CAK9054976.1"/>
    <property type="molecule type" value="Genomic_DNA"/>
</dbReference>
<dbReference type="Gene3D" id="3.30.420.10">
    <property type="entry name" value="Ribonuclease H-like superfamily/Ribonuclease H"/>
    <property type="match status" value="1"/>
</dbReference>
<dbReference type="SUPFAM" id="SSF53098">
    <property type="entry name" value="Ribonuclease H-like"/>
    <property type="match status" value="1"/>
</dbReference>
<keyword evidence="1" id="KW-0540">Nuclease</keyword>
<keyword evidence="3" id="KW-0255">Endonuclease</keyword>
<evidence type="ECO:0000256" key="8">
    <source>
        <dbReference type="ARBA" id="ARBA00022932"/>
    </source>
</evidence>
<keyword evidence="13" id="KW-1185">Reference proteome</keyword>
<evidence type="ECO:0000256" key="3">
    <source>
        <dbReference type="ARBA" id="ARBA00022759"/>
    </source>
</evidence>
<keyword evidence="8" id="KW-0239">DNA-directed DNA polymerase</keyword>
<reference evidence="12 13" key="1">
    <citation type="submission" date="2024-02" db="EMBL/GenBank/DDBJ databases">
        <authorList>
            <person name="Chen Y."/>
            <person name="Shah S."/>
            <person name="Dougan E. K."/>
            <person name="Thang M."/>
            <person name="Chan C."/>
        </authorList>
    </citation>
    <scope>NUCLEOTIDE SEQUENCE [LARGE SCALE GENOMIC DNA]</scope>
</reference>
<evidence type="ECO:0000256" key="1">
    <source>
        <dbReference type="ARBA" id="ARBA00022722"/>
    </source>
</evidence>
<evidence type="ECO:0000256" key="4">
    <source>
        <dbReference type="ARBA" id="ARBA00022801"/>
    </source>
</evidence>
<evidence type="ECO:0000259" key="11">
    <source>
        <dbReference type="PROSITE" id="PS50994"/>
    </source>
</evidence>
<keyword evidence="4" id="KW-0378">Hydrolase</keyword>
<evidence type="ECO:0000313" key="13">
    <source>
        <dbReference type="Proteomes" id="UP001642464"/>
    </source>
</evidence>
<dbReference type="InterPro" id="IPR012337">
    <property type="entry name" value="RNaseH-like_sf"/>
</dbReference>
<evidence type="ECO:0000256" key="10">
    <source>
        <dbReference type="SAM" id="MobiDB-lite"/>
    </source>
</evidence>
<dbReference type="InterPro" id="IPR001584">
    <property type="entry name" value="Integrase_cat-core"/>
</dbReference>
<gene>
    <name evidence="12" type="ORF">SCF082_LOCUS29784</name>
</gene>
<dbReference type="InterPro" id="IPR039537">
    <property type="entry name" value="Retrotran_Ty1/copia-like"/>
</dbReference>
<protein>
    <submittedName>
        <fullName evidence="12">Retrovirus-related Pol polyprotein from transposon RE1 (Retro element 1) (AtRE1)</fullName>
    </submittedName>
</protein>
<accession>A0ABP0MU20</accession>
<keyword evidence="7" id="KW-0695">RNA-directed DNA polymerase</keyword>
<comment type="caution">
    <text evidence="12">The sequence shown here is derived from an EMBL/GenBank/DDBJ whole genome shotgun (WGS) entry which is preliminary data.</text>
</comment>
<dbReference type="PANTHER" id="PTHR42648:SF11">
    <property type="entry name" value="TRANSPOSON TY4-P GAG-POL POLYPROTEIN"/>
    <property type="match status" value="1"/>
</dbReference>
<keyword evidence="5" id="KW-0460">Magnesium</keyword>
<keyword evidence="2" id="KW-0479">Metal-binding</keyword>
<proteinExistence type="predicted"/>
<feature type="region of interest" description="Disordered" evidence="10">
    <location>
        <begin position="322"/>
        <end position="345"/>
    </location>
</feature>
<dbReference type="PROSITE" id="PS50994">
    <property type="entry name" value="INTEGRASE"/>
    <property type="match status" value="1"/>
</dbReference>
<keyword evidence="9" id="KW-0233">DNA recombination</keyword>
<dbReference type="Proteomes" id="UP001642464">
    <property type="component" value="Unassembled WGS sequence"/>
</dbReference>
<evidence type="ECO:0000256" key="7">
    <source>
        <dbReference type="ARBA" id="ARBA00022918"/>
    </source>
</evidence>
<evidence type="ECO:0000256" key="6">
    <source>
        <dbReference type="ARBA" id="ARBA00022908"/>
    </source>
</evidence>
<evidence type="ECO:0000256" key="9">
    <source>
        <dbReference type="ARBA" id="ARBA00023172"/>
    </source>
</evidence>
<organism evidence="12 13">
    <name type="scientific">Durusdinium trenchii</name>
    <dbReference type="NCBI Taxonomy" id="1381693"/>
    <lineage>
        <taxon>Eukaryota</taxon>
        <taxon>Sar</taxon>
        <taxon>Alveolata</taxon>
        <taxon>Dinophyceae</taxon>
        <taxon>Suessiales</taxon>
        <taxon>Symbiodiniaceae</taxon>
        <taxon>Durusdinium</taxon>
    </lineage>
</organism>
<keyword evidence="8" id="KW-0548">Nucleotidyltransferase</keyword>